<dbReference type="Gene3D" id="2.30.310.10">
    <property type="entry name" value="ibrinogen binding protein from staphylococcus aureus domain"/>
    <property type="match status" value="1"/>
</dbReference>
<dbReference type="PANTHER" id="PTHR15239">
    <property type="entry name" value="NUCLEAR EXPORT MEDIATOR FACTOR NEMF"/>
    <property type="match status" value="1"/>
</dbReference>
<keyword evidence="1" id="KW-0175">Coiled coil</keyword>
<gene>
    <name evidence="5" type="primary">LOC100377273</name>
</gene>
<dbReference type="InterPro" id="IPR051608">
    <property type="entry name" value="RQC_Subunit_NEMF"/>
</dbReference>
<dbReference type="GeneID" id="100377273"/>
<dbReference type="InterPro" id="IPR008532">
    <property type="entry name" value="NFACT_RNA-bd"/>
</dbReference>
<feature type="coiled-coil region" evidence="1">
    <location>
        <begin position="321"/>
        <end position="348"/>
    </location>
</feature>
<evidence type="ECO:0000256" key="1">
    <source>
        <dbReference type="SAM" id="Coils"/>
    </source>
</evidence>
<feature type="compositionally biased region" description="Acidic residues" evidence="2">
    <location>
        <begin position="676"/>
        <end position="720"/>
    </location>
</feature>
<accession>A0ABM0GQN8</accession>
<dbReference type="NCBIfam" id="NF041120">
    <property type="entry name" value="RqcH_arch"/>
    <property type="match status" value="1"/>
</dbReference>
<evidence type="ECO:0000259" key="3">
    <source>
        <dbReference type="Pfam" id="PF05670"/>
    </source>
</evidence>
<protein>
    <submittedName>
        <fullName evidence="5">Nuclear export mediator factor Nemf-like</fullName>
    </submittedName>
</protein>
<feature type="compositionally biased region" description="Polar residues" evidence="2">
    <location>
        <begin position="664"/>
        <end position="675"/>
    </location>
</feature>
<dbReference type="RefSeq" id="XP_002735180.1">
    <property type="nucleotide sequence ID" value="XM_002735134.2"/>
</dbReference>
<feature type="domain" description="NFACT RNA-binding" evidence="3">
    <location>
        <begin position="509"/>
        <end position="619"/>
    </location>
</feature>
<feature type="region of interest" description="Disordered" evidence="2">
    <location>
        <begin position="656"/>
        <end position="751"/>
    </location>
</feature>
<name>A0ABM0GQN8_SACKO</name>
<evidence type="ECO:0000313" key="4">
    <source>
        <dbReference type="Proteomes" id="UP000694865"/>
    </source>
</evidence>
<evidence type="ECO:0000256" key="2">
    <source>
        <dbReference type="SAM" id="MobiDB-lite"/>
    </source>
</evidence>
<proteinExistence type="predicted"/>
<dbReference type="Pfam" id="PF05833">
    <property type="entry name" value="NFACT_N"/>
    <property type="match status" value="1"/>
</dbReference>
<evidence type="ECO:0000313" key="5">
    <source>
        <dbReference type="RefSeq" id="XP_002735180.1"/>
    </source>
</evidence>
<reference evidence="5" key="1">
    <citation type="submission" date="2025-08" db="UniProtKB">
        <authorList>
            <consortium name="RefSeq"/>
        </authorList>
    </citation>
    <scope>IDENTIFICATION</scope>
    <source>
        <tissue evidence="5">Testes</tissue>
    </source>
</reference>
<keyword evidence="4" id="KW-1185">Reference proteome</keyword>
<sequence length="834" mass="94595">MLVFLSKMKARFTTFDILAIIPEIRARLIGLRVLNVYDLDNKTYLIRLAKPDVKDALLFESGQRIQCTDFDWPKNAMPSGFSMKLRKHLRGRRLVKVEQLGVDRIVDLQFGEEEAAYHLIVELYDRGNVVLTDHQYTILNLLRVRTDQSQDVKFAVREPYPLESAKQPEPVLSIEKLHDILVAAKDGDQLKRVLNPHLVCGPSVIEHCLLKQGFDDGCKVGQNVDISTDLPRIMAALQDMENVLKKIVESPSKGYVIQKKEKKTSKLSGDVPEELITYAEYHPMLFEQHQKSLYIELESFGKAVDEFFSQMGTQKLDIKALQQEKSAIKKLENVKKDHEKRIQQLQASQNVDMVKAQLIEINLPLVDRAIQVVQSAIANQIDWAEIWDIVKEAQTQGDEVAKSIKSLKLDKNHITLLLRDPFVSSDVDDEDKHSGIGPLKIDIDLDLSAYANARKYYEAKKHSAVKEQKTLAASQKALKSAEIKTKQTLKDVATVTSINKARKTYWFEKFIWFISSENYLIIGGRDQQQNEIVVRKYLNKGDIYVHADLHGASSVIIKNPTGADIPPKTLNEAGSMAICYSAAWQARVVTSAWWVYHNQVSKTAPTGEYLTTGSFMVRGKKNYLPPSYLVMGFGFLFKVDEDSLWRHKDERKVKSLEEELEDQLSVTDSQVTGSGESDEISIPEQEGEEDDESDEEEANQEEKEEEEEEEQEEKEPEDGNIESKGIASGDHQVAPDNEVIAATLDSGNNEKKLEIKMLEEVDDDEDDDGFYPDSTIQLQHITGDKFELRRGTSTTDSAVDDNEKLIYLGDDKPFLIKDKAESSGKQRLSAKQRR</sequence>
<dbReference type="PANTHER" id="PTHR15239:SF6">
    <property type="entry name" value="RIBOSOME QUALITY CONTROL COMPLEX SUBUNIT NEMF"/>
    <property type="match status" value="1"/>
</dbReference>
<organism evidence="4 5">
    <name type="scientific">Saccoglossus kowalevskii</name>
    <name type="common">Acorn worm</name>
    <dbReference type="NCBI Taxonomy" id="10224"/>
    <lineage>
        <taxon>Eukaryota</taxon>
        <taxon>Metazoa</taxon>
        <taxon>Hemichordata</taxon>
        <taxon>Enteropneusta</taxon>
        <taxon>Harrimaniidae</taxon>
        <taxon>Saccoglossus</taxon>
    </lineage>
</organism>
<dbReference type="Proteomes" id="UP000694865">
    <property type="component" value="Unplaced"/>
</dbReference>
<dbReference type="Pfam" id="PF05670">
    <property type="entry name" value="NFACT-R_1"/>
    <property type="match status" value="1"/>
</dbReference>